<organism evidence="1 2">
    <name type="scientific">Nocardia aurea</name>
    <dbReference type="NCBI Taxonomy" id="2144174"/>
    <lineage>
        <taxon>Bacteria</taxon>
        <taxon>Bacillati</taxon>
        <taxon>Actinomycetota</taxon>
        <taxon>Actinomycetes</taxon>
        <taxon>Mycobacteriales</taxon>
        <taxon>Nocardiaceae</taxon>
        <taxon>Nocardia</taxon>
    </lineage>
</organism>
<comment type="caution">
    <text evidence="1">The sequence shown here is derived from an EMBL/GenBank/DDBJ whole genome shotgun (WGS) entry which is preliminary data.</text>
</comment>
<reference evidence="1 2" key="1">
    <citation type="submission" date="2024-06" db="EMBL/GenBank/DDBJ databases">
        <title>The Natural Products Discovery Center: Release of the First 8490 Sequenced Strains for Exploring Actinobacteria Biosynthetic Diversity.</title>
        <authorList>
            <person name="Kalkreuter E."/>
            <person name="Kautsar S.A."/>
            <person name="Yang D."/>
            <person name="Bader C.D."/>
            <person name="Teijaro C.N."/>
            <person name="Fluegel L."/>
            <person name="Davis C.M."/>
            <person name="Simpson J.R."/>
            <person name="Lauterbach L."/>
            <person name="Steele A.D."/>
            <person name="Gui C."/>
            <person name="Meng S."/>
            <person name="Li G."/>
            <person name="Viehrig K."/>
            <person name="Ye F."/>
            <person name="Su P."/>
            <person name="Kiefer A.F."/>
            <person name="Nichols A."/>
            <person name="Cepeda A.J."/>
            <person name="Yan W."/>
            <person name="Fan B."/>
            <person name="Jiang Y."/>
            <person name="Adhikari A."/>
            <person name="Zheng C.-J."/>
            <person name="Schuster L."/>
            <person name="Cowan T.M."/>
            <person name="Smanski M.J."/>
            <person name="Chevrette M.G."/>
            <person name="De Carvalho L.P.S."/>
            <person name="Shen B."/>
        </authorList>
    </citation>
    <scope>NUCLEOTIDE SEQUENCE [LARGE SCALE GENOMIC DNA]</scope>
    <source>
        <strain evidence="1 2">NPDC050403</strain>
    </source>
</reference>
<evidence type="ECO:0000313" key="2">
    <source>
        <dbReference type="Proteomes" id="UP001551695"/>
    </source>
</evidence>
<evidence type="ECO:0000313" key="1">
    <source>
        <dbReference type="EMBL" id="MEV0712744.1"/>
    </source>
</evidence>
<sequence length="160" mass="17301">MSKTLLVNTSRTVKDGMSEADKLHYTVGIWPFHKGQTLADIEADLDFILGITNGICTVVKKVAGARLTEDGSRFEVIVDSDDDLDDEMAGLLGQRIAPEFAWKPGQGWPVKFFDTQALRDAHQAGPPEVALAGYRLTVDADGTAHLYLPRGGDVHVHAGA</sequence>
<dbReference type="EMBL" id="JBFAKC010000026">
    <property type="protein sequence ID" value="MEV0712744.1"/>
    <property type="molecule type" value="Genomic_DNA"/>
</dbReference>
<name>A0ABV3G4Y5_9NOCA</name>
<accession>A0ABV3G4Y5</accession>
<keyword evidence="2" id="KW-1185">Reference proteome</keyword>
<gene>
    <name evidence="1" type="ORF">AB0I48_34845</name>
</gene>
<dbReference type="RefSeq" id="WP_357789995.1">
    <property type="nucleotide sequence ID" value="NZ_JBFAKC010000026.1"/>
</dbReference>
<protein>
    <submittedName>
        <fullName evidence="1">Uncharacterized protein</fullName>
    </submittedName>
</protein>
<proteinExistence type="predicted"/>
<dbReference type="Proteomes" id="UP001551695">
    <property type="component" value="Unassembled WGS sequence"/>
</dbReference>